<reference evidence="1" key="1">
    <citation type="journal article" date="2020" name="Stud. Mycol.">
        <title>101 Dothideomycetes genomes: a test case for predicting lifestyles and emergence of pathogens.</title>
        <authorList>
            <person name="Haridas S."/>
            <person name="Albert R."/>
            <person name="Binder M."/>
            <person name="Bloem J."/>
            <person name="Labutti K."/>
            <person name="Salamov A."/>
            <person name="Andreopoulos B."/>
            <person name="Baker S."/>
            <person name="Barry K."/>
            <person name="Bills G."/>
            <person name="Bluhm B."/>
            <person name="Cannon C."/>
            <person name="Castanera R."/>
            <person name="Culley D."/>
            <person name="Daum C."/>
            <person name="Ezra D."/>
            <person name="Gonzalez J."/>
            <person name="Henrissat B."/>
            <person name="Kuo A."/>
            <person name="Liang C."/>
            <person name="Lipzen A."/>
            <person name="Lutzoni F."/>
            <person name="Magnuson J."/>
            <person name="Mondo S."/>
            <person name="Nolan M."/>
            <person name="Ohm R."/>
            <person name="Pangilinan J."/>
            <person name="Park H.-J."/>
            <person name="Ramirez L."/>
            <person name="Alfaro M."/>
            <person name="Sun H."/>
            <person name="Tritt A."/>
            <person name="Yoshinaga Y."/>
            <person name="Zwiers L.-H."/>
            <person name="Turgeon B."/>
            <person name="Goodwin S."/>
            <person name="Spatafora J."/>
            <person name="Crous P."/>
            <person name="Grigoriev I."/>
        </authorList>
    </citation>
    <scope>NUCLEOTIDE SEQUENCE</scope>
    <source>
        <strain evidence="1">ATCC 200398</strain>
    </source>
</reference>
<name>A0ACB6R403_9PLEO</name>
<gene>
    <name evidence="1" type="ORF">BDR25DRAFT_386679</name>
</gene>
<keyword evidence="2" id="KW-1185">Reference proteome</keyword>
<organism evidence="1 2">
    <name type="scientific">Lindgomyces ingoldianus</name>
    <dbReference type="NCBI Taxonomy" id="673940"/>
    <lineage>
        <taxon>Eukaryota</taxon>
        <taxon>Fungi</taxon>
        <taxon>Dikarya</taxon>
        <taxon>Ascomycota</taxon>
        <taxon>Pezizomycotina</taxon>
        <taxon>Dothideomycetes</taxon>
        <taxon>Pleosporomycetidae</taxon>
        <taxon>Pleosporales</taxon>
        <taxon>Lindgomycetaceae</taxon>
        <taxon>Lindgomyces</taxon>
    </lineage>
</organism>
<dbReference type="EMBL" id="MU003499">
    <property type="protein sequence ID" value="KAF2473792.1"/>
    <property type="molecule type" value="Genomic_DNA"/>
</dbReference>
<proteinExistence type="predicted"/>
<evidence type="ECO:0000313" key="1">
    <source>
        <dbReference type="EMBL" id="KAF2473792.1"/>
    </source>
</evidence>
<dbReference type="Proteomes" id="UP000799755">
    <property type="component" value="Unassembled WGS sequence"/>
</dbReference>
<sequence length="236" mass="26364">MTALMYTIHPINLKNGIEVWSYESSILPAATGNFKAVYEEAAQQLDTLPKGFMYYRAIAINPEIGLDLKASSNGSKPFYDMELTLVVHKQALYPDIPRFFMLDQDAIPCNVGKVAHGAVLIKFPVDLGKLKQVLVANPEYSEDFFLIEQHSTQEVRAVDGKSAAVPYREDRLLIAPIIFYLALKDGKPNVTLDAQAVKAGNGIRQILADVAKRQSQNYHPYVNYVYGGERLEEMHG</sequence>
<comment type="caution">
    <text evidence="1">The sequence shown here is derived from an EMBL/GenBank/DDBJ whole genome shotgun (WGS) entry which is preliminary data.</text>
</comment>
<protein>
    <submittedName>
        <fullName evidence="1">Uncharacterized protein</fullName>
    </submittedName>
</protein>
<evidence type="ECO:0000313" key="2">
    <source>
        <dbReference type="Proteomes" id="UP000799755"/>
    </source>
</evidence>
<accession>A0ACB6R403</accession>